<feature type="compositionally biased region" description="Basic and acidic residues" evidence="1">
    <location>
        <begin position="429"/>
        <end position="461"/>
    </location>
</feature>
<feature type="compositionally biased region" description="Low complexity" evidence="1">
    <location>
        <begin position="749"/>
        <end position="761"/>
    </location>
</feature>
<reference evidence="3 4" key="1">
    <citation type="submission" date="2024-03" db="EMBL/GenBank/DDBJ databases">
        <authorList>
            <person name="Martinez-Hernandez J."/>
        </authorList>
    </citation>
    <scope>NUCLEOTIDE SEQUENCE [LARGE SCALE GENOMIC DNA]</scope>
</reference>
<feature type="compositionally biased region" description="Polar residues" evidence="1">
    <location>
        <begin position="779"/>
        <end position="791"/>
    </location>
</feature>
<feature type="region of interest" description="Disordered" evidence="1">
    <location>
        <begin position="550"/>
        <end position="577"/>
    </location>
</feature>
<comment type="caution">
    <text evidence="3">The sequence shown here is derived from an EMBL/GenBank/DDBJ whole genome shotgun (WGS) entry which is preliminary data.</text>
</comment>
<protein>
    <submittedName>
        <fullName evidence="3">Uncharacterized protein</fullName>
    </submittedName>
</protein>
<gene>
    <name evidence="3" type="ORF">LLUT_LOCUS2768</name>
</gene>
<feature type="transmembrane region" description="Helical" evidence="2">
    <location>
        <begin position="31"/>
        <end position="47"/>
    </location>
</feature>
<organism evidence="3 4">
    <name type="scientific">Lupinus luteus</name>
    <name type="common">European yellow lupine</name>
    <dbReference type="NCBI Taxonomy" id="3873"/>
    <lineage>
        <taxon>Eukaryota</taxon>
        <taxon>Viridiplantae</taxon>
        <taxon>Streptophyta</taxon>
        <taxon>Embryophyta</taxon>
        <taxon>Tracheophyta</taxon>
        <taxon>Spermatophyta</taxon>
        <taxon>Magnoliopsida</taxon>
        <taxon>eudicotyledons</taxon>
        <taxon>Gunneridae</taxon>
        <taxon>Pentapetalae</taxon>
        <taxon>rosids</taxon>
        <taxon>fabids</taxon>
        <taxon>Fabales</taxon>
        <taxon>Fabaceae</taxon>
        <taxon>Papilionoideae</taxon>
        <taxon>50 kb inversion clade</taxon>
        <taxon>genistoids sensu lato</taxon>
        <taxon>core genistoids</taxon>
        <taxon>Genisteae</taxon>
        <taxon>Lupinus</taxon>
    </lineage>
</organism>
<dbReference type="PANTHER" id="PTHR33870">
    <property type="entry name" value="CARDIOMYOPATHY-ASSOCIATED PROTEIN"/>
    <property type="match status" value="1"/>
</dbReference>
<proteinExistence type="predicted"/>
<feature type="region of interest" description="Disordered" evidence="1">
    <location>
        <begin position="590"/>
        <end position="615"/>
    </location>
</feature>
<feature type="region of interest" description="Disordered" evidence="1">
    <location>
        <begin position="727"/>
        <end position="766"/>
    </location>
</feature>
<feature type="compositionally biased region" description="Basic and acidic residues" evidence="1">
    <location>
        <begin position="568"/>
        <end position="577"/>
    </location>
</feature>
<dbReference type="EMBL" id="CAXHTB010000002">
    <property type="protein sequence ID" value="CAL0301708.1"/>
    <property type="molecule type" value="Genomic_DNA"/>
</dbReference>
<evidence type="ECO:0000313" key="3">
    <source>
        <dbReference type="EMBL" id="CAL0301708.1"/>
    </source>
</evidence>
<evidence type="ECO:0000256" key="2">
    <source>
        <dbReference type="SAM" id="Phobius"/>
    </source>
</evidence>
<evidence type="ECO:0000313" key="4">
    <source>
        <dbReference type="Proteomes" id="UP001497480"/>
    </source>
</evidence>
<keyword evidence="2" id="KW-1133">Transmembrane helix</keyword>
<keyword evidence="2" id="KW-0812">Transmembrane</keyword>
<dbReference type="PANTHER" id="PTHR33870:SF16">
    <property type="entry name" value="PROTEIN, PUTATIVE-RELATED"/>
    <property type="match status" value="1"/>
</dbReference>
<dbReference type="AlphaFoldDB" id="A0AAV1VXG7"/>
<feature type="region of interest" description="Disordered" evidence="1">
    <location>
        <begin position="820"/>
        <end position="847"/>
    </location>
</feature>
<feature type="region of interest" description="Disordered" evidence="1">
    <location>
        <begin position="425"/>
        <end position="473"/>
    </location>
</feature>
<accession>A0AAV1VXG7</accession>
<keyword evidence="4" id="KW-1185">Reference proteome</keyword>
<name>A0AAV1VXG7_LUPLU</name>
<dbReference type="Proteomes" id="UP001497480">
    <property type="component" value="Unassembled WGS sequence"/>
</dbReference>
<evidence type="ECO:0000256" key="1">
    <source>
        <dbReference type="SAM" id="MobiDB-lite"/>
    </source>
</evidence>
<feature type="region of interest" description="Disordered" evidence="1">
    <location>
        <begin position="778"/>
        <end position="801"/>
    </location>
</feature>
<keyword evidence="2" id="KW-0472">Membrane</keyword>
<sequence>MGLNVKEILLRLCKMVQVSAKSSYTFMQKHPVFSGALLVFFISYLFLSYIYSFLAYLSPFLVCAAIFGRIFWSSEKTELKYVKKKEVENGEQKRVEPKYSSIPNSERHDLLDKYPSQNATSRRRNFRGKKWDVYGGLEEKAKDLSTVFHNEFTKRNNKNKEGKYFEKGESSVDYDLPTRKSKAPRRQTIRFEPSMIDLVEMDNEKIDDVEDEEDEDVRSEEAVEDRNKAIEWNANDQKNLMEVGNSEIERNKRLETLIARRRARKLKRVQLENGLIDKKSIAPSHIAPILIEGNNPLDSRNEFEGLEIPCSAPSIMPSSPYEIPFDNSEERPYLIGENFDQEFIVKEKDIAFCRHGSFSLGPNFPSESKETHGAKDHNYILHNRRKFSDRLAYPRFKWISDKGDHDWLIDQLLYTEGSESGFQTYNAPREGEETTHQEDGHRKIDASEMKDVKAESAHETKSMSGHTSEPNLFPNVLNIETSRVSDNSRLRFHVPHQRLLKFPSSTSTTITEEHIPSPFDKKHDLFSNDRRICHTPTYSIASDLQVEVSEVGSPASTVEETDETNSTSERDSVLYDGDIDRDVSSGSEDLWGASFHGRGETQGVSKEDIGKGNNSFKDITSPISLRQIDEENAADVSSFSSGYDMPDDTPTYAINNRDHNIFADMKNYVEEAEASQSSICPQVSSSHKNLIDGSLDDLASETHTNKHESIMPTNFINEVEIINEVNNSESTNQDNTRDPSLVPQESIDEASTSSVASSPRSVLPDALSPIYNQPIHIGTEQSNVEDTTQETFNDEHSPDTMPQNIETLMDDTTFESHNVVFDPPRVHTNPSEDSIEESNIFGNMNDSNAINEEEHDMLKNEEHSEDNSTHQIREETHVESTRLVEDTTAENMDGKSRELVDDKVPLNSLTTEPSMKVEADMENYSRSDSKELDEDELEKENMNKVNISDSQSMVTEGTDSNYAEETFGKSDIVTNNEAIEQHLNKTETMIAFESFEESESVINTTHMKEVVVQLVSINEPKPDSPNYSLEAENFQGDLTELVEDDKNNEKPETFKSKELDDKSFQGLQTHLTLPNTSSGCGWSTILRLLV</sequence>